<name>A0AB35ILY0_9FIRM</name>
<reference evidence="1" key="1">
    <citation type="submission" date="2023-01" db="EMBL/GenBank/DDBJ databases">
        <title>Human gut microbiome strain richness.</title>
        <authorList>
            <person name="Chen-Liaw A."/>
        </authorList>
    </citation>
    <scope>NUCLEOTIDE SEQUENCE</scope>
    <source>
        <strain evidence="1">1001217st2_G6_1001217B_191108</strain>
    </source>
</reference>
<dbReference type="RefSeq" id="WP_272019208.1">
    <property type="nucleotide sequence ID" value="NZ_JAQLKE010000040.1"/>
</dbReference>
<organism evidence="1 2">
    <name type="scientific">Thomasclavelia ramosa</name>
    <dbReference type="NCBI Taxonomy" id="1547"/>
    <lineage>
        <taxon>Bacteria</taxon>
        <taxon>Bacillati</taxon>
        <taxon>Bacillota</taxon>
        <taxon>Erysipelotrichia</taxon>
        <taxon>Erysipelotrichales</taxon>
        <taxon>Coprobacillaceae</taxon>
        <taxon>Thomasclavelia</taxon>
    </lineage>
</organism>
<proteinExistence type="predicted"/>
<gene>
    <name evidence="1" type="ORF">PM738_16800</name>
</gene>
<accession>A0AB35ILY0</accession>
<dbReference type="EMBL" id="JAQLKE010000040">
    <property type="protein sequence ID" value="MDB7085469.1"/>
    <property type="molecule type" value="Genomic_DNA"/>
</dbReference>
<sequence length="71" mass="8763">MEYIENPMTIGDYPYYQSQEDYEKEMRKQNLEEKIEYLKNEIEIEYDESLRDEYAGFLCLLQEELNYLDSL</sequence>
<evidence type="ECO:0000313" key="2">
    <source>
        <dbReference type="Proteomes" id="UP001211987"/>
    </source>
</evidence>
<evidence type="ECO:0000313" key="1">
    <source>
        <dbReference type="EMBL" id="MDB7085469.1"/>
    </source>
</evidence>
<dbReference type="AlphaFoldDB" id="A0AB35ILY0"/>
<dbReference type="Proteomes" id="UP001211987">
    <property type="component" value="Unassembled WGS sequence"/>
</dbReference>
<protein>
    <submittedName>
        <fullName evidence="1">Uncharacterized protein</fullName>
    </submittedName>
</protein>
<comment type="caution">
    <text evidence="1">The sequence shown here is derived from an EMBL/GenBank/DDBJ whole genome shotgun (WGS) entry which is preliminary data.</text>
</comment>